<evidence type="ECO:0000259" key="6">
    <source>
        <dbReference type="Pfam" id="PF00501"/>
    </source>
</evidence>
<dbReference type="Proteomes" id="UP001221597">
    <property type="component" value="Chromosome"/>
</dbReference>
<dbReference type="PANTHER" id="PTHR43767:SF1">
    <property type="entry name" value="NONRIBOSOMAL PEPTIDE SYNTHASE PES1 (EUROFUNG)-RELATED"/>
    <property type="match status" value="1"/>
</dbReference>
<accession>A0ABY8IU03</accession>
<dbReference type="Gene3D" id="3.30.300.30">
    <property type="match status" value="1"/>
</dbReference>
<keyword evidence="9" id="KW-1185">Reference proteome</keyword>
<evidence type="ECO:0000256" key="3">
    <source>
        <dbReference type="ARBA" id="ARBA00022741"/>
    </source>
</evidence>
<gene>
    <name evidence="5" type="primary">menE</name>
    <name evidence="8" type="ORF">P9989_14365</name>
</gene>
<dbReference type="InterPro" id="IPR045851">
    <property type="entry name" value="AMP-bd_C_sf"/>
</dbReference>
<reference evidence="8 9" key="1">
    <citation type="submission" date="2023-04" db="EMBL/GenBank/DDBJ databases">
        <title>Genome sequence of Halobacillus naozhouensis KACC 21980.</title>
        <authorList>
            <person name="Kim S."/>
            <person name="Heo J."/>
            <person name="Kwon S.-W."/>
        </authorList>
    </citation>
    <scope>NUCLEOTIDE SEQUENCE [LARGE SCALE GENOMIC DNA]</scope>
    <source>
        <strain evidence="8 9">KCTC 13234</strain>
    </source>
</reference>
<keyword evidence="1 5" id="KW-0474">Menaquinone biosynthesis</keyword>
<feature type="domain" description="AMP-dependent synthetase/ligase" evidence="6">
    <location>
        <begin position="8"/>
        <end position="356"/>
    </location>
</feature>
<dbReference type="PROSITE" id="PS00455">
    <property type="entry name" value="AMP_BINDING"/>
    <property type="match status" value="1"/>
</dbReference>
<comment type="pathway">
    <text evidence="5">Quinol/quinone metabolism; menaquinone biosynthesis.</text>
</comment>
<comment type="pathway">
    <text evidence="5">Quinol/quinone metabolism; 1,4-dihydroxy-2-naphthoate biosynthesis; 1,4-dihydroxy-2-naphthoate from chorismate: step 5/7.</text>
</comment>
<keyword evidence="2 5" id="KW-0436">Ligase</keyword>
<proteinExistence type="inferred from homology"/>
<comment type="similarity">
    <text evidence="5">Belongs to the ATP-dependent AMP-binding enzyme family. MenE subfamily.</text>
</comment>
<dbReference type="HAMAP" id="MF_00731">
    <property type="entry name" value="MenE"/>
    <property type="match status" value="1"/>
</dbReference>
<evidence type="ECO:0000313" key="9">
    <source>
        <dbReference type="Proteomes" id="UP001221597"/>
    </source>
</evidence>
<feature type="domain" description="AMP-binding enzyme C-terminal" evidence="7">
    <location>
        <begin position="401"/>
        <end position="476"/>
    </location>
</feature>
<protein>
    <recommendedName>
        <fullName evidence="5">2-succinylbenzoate--CoA ligase</fullName>
        <ecNumber evidence="5">6.2.1.26</ecNumber>
    </recommendedName>
    <alternativeName>
        <fullName evidence="5">o-succinylbenzoyl-CoA synthetase</fullName>
        <shortName evidence="5">OSB-CoA synthetase</shortName>
    </alternativeName>
</protein>
<dbReference type="EC" id="6.2.1.26" evidence="5"/>
<evidence type="ECO:0000313" key="8">
    <source>
        <dbReference type="EMBL" id="WFT73558.1"/>
    </source>
</evidence>
<dbReference type="PANTHER" id="PTHR43767">
    <property type="entry name" value="LONG-CHAIN-FATTY-ACID--COA LIGASE"/>
    <property type="match status" value="1"/>
</dbReference>
<dbReference type="SUPFAM" id="SSF56801">
    <property type="entry name" value="Acetyl-CoA synthetase-like"/>
    <property type="match status" value="1"/>
</dbReference>
<dbReference type="Pfam" id="PF13193">
    <property type="entry name" value="AMP-binding_C"/>
    <property type="match status" value="1"/>
</dbReference>
<dbReference type="InterPro" id="IPR020845">
    <property type="entry name" value="AMP-binding_CS"/>
</dbReference>
<dbReference type="NCBIfam" id="TIGR01923">
    <property type="entry name" value="menE"/>
    <property type="match status" value="1"/>
</dbReference>
<sequence length="491" mass="54383">MNVIPHWLEKQHELQPEATAIEYGEHLSLSYSALREESRKLAKGLIKEGVKTGDHVALLSGNRIEFPICIHALSYIGAVAVCLNTRLTPEELAYQLNDAEVSALIVDPNLVEKAHRTIEEVLLGHDDLIYMNHLPTCNESIELKEQLYLEEVFTMMYTSGTTGKPKAVMHTYGNHWFSAVGSALNLGLSQSDKWLICLPMFHVGGFSLLMKNVIYGMPIRLLSHFDAQVINDEIRYRGVTIVSVVTVMLQRLILDLQQEDYPSSFRCMLLGGGPVPRPLLERASKKDIPVFQTYGMTETSSQIATLSPVDAFRKLGSAGKALAPATLKVIADGRTAAAYETGEIHVKGPMVSGGYYKKAGNDSEYLATGDAGYLDDEGFLYVVDRVKDMIISGGENIYPAEIESVIMGLAGVEEVGVTGTADEEWGEVPVAFVVLQAGADLSLEEMTTYCRQYLASYKIPKRLFIISELPRNASNKIVRRKLFECMERDVY</sequence>
<evidence type="ECO:0000256" key="1">
    <source>
        <dbReference type="ARBA" id="ARBA00022428"/>
    </source>
</evidence>
<comment type="catalytic activity">
    <reaction evidence="5">
        <text>2-succinylbenzoate + ATP + CoA = 2-succinylbenzoyl-CoA + AMP + diphosphate</text>
        <dbReference type="Rhea" id="RHEA:17009"/>
        <dbReference type="ChEBI" id="CHEBI:18325"/>
        <dbReference type="ChEBI" id="CHEBI:30616"/>
        <dbReference type="ChEBI" id="CHEBI:33019"/>
        <dbReference type="ChEBI" id="CHEBI:57287"/>
        <dbReference type="ChEBI" id="CHEBI:57364"/>
        <dbReference type="ChEBI" id="CHEBI:456215"/>
        <dbReference type="EC" id="6.2.1.26"/>
    </reaction>
</comment>
<dbReference type="RefSeq" id="WP_283075567.1">
    <property type="nucleotide sequence ID" value="NZ_CP121671.1"/>
</dbReference>
<keyword evidence="4 5" id="KW-0067">ATP-binding</keyword>
<evidence type="ECO:0000256" key="2">
    <source>
        <dbReference type="ARBA" id="ARBA00022598"/>
    </source>
</evidence>
<dbReference type="EMBL" id="CP121671">
    <property type="protein sequence ID" value="WFT73558.1"/>
    <property type="molecule type" value="Genomic_DNA"/>
</dbReference>
<dbReference type="InterPro" id="IPR000873">
    <property type="entry name" value="AMP-dep_synth/lig_dom"/>
</dbReference>
<dbReference type="InterPro" id="IPR042099">
    <property type="entry name" value="ANL_N_sf"/>
</dbReference>
<dbReference type="Pfam" id="PF00501">
    <property type="entry name" value="AMP-binding"/>
    <property type="match status" value="1"/>
</dbReference>
<organism evidence="8 9">
    <name type="scientific">Halobacillus naozhouensis</name>
    <dbReference type="NCBI Taxonomy" id="554880"/>
    <lineage>
        <taxon>Bacteria</taxon>
        <taxon>Bacillati</taxon>
        <taxon>Bacillota</taxon>
        <taxon>Bacilli</taxon>
        <taxon>Bacillales</taxon>
        <taxon>Bacillaceae</taxon>
        <taxon>Halobacillus</taxon>
    </lineage>
</organism>
<evidence type="ECO:0000259" key="7">
    <source>
        <dbReference type="Pfam" id="PF13193"/>
    </source>
</evidence>
<dbReference type="InterPro" id="IPR050237">
    <property type="entry name" value="ATP-dep_AMP-bd_enzyme"/>
</dbReference>
<name>A0ABY8IU03_9BACI</name>
<dbReference type="Gene3D" id="3.40.50.12780">
    <property type="entry name" value="N-terminal domain of ligase-like"/>
    <property type="match status" value="1"/>
</dbReference>
<dbReference type="InterPro" id="IPR025110">
    <property type="entry name" value="AMP-bd_C"/>
</dbReference>
<dbReference type="NCBIfam" id="NF002966">
    <property type="entry name" value="PRK03640.1"/>
    <property type="match status" value="1"/>
</dbReference>
<dbReference type="GO" id="GO:0008756">
    <property type="term" value="F:o-succinylbenzoate-CoA ligase activity"/>
    <property type="evidence" value="ECO:0007669"/>
    <property type="project" value="UniProtKB-EC"/>
</dbReference>
<evidence type="ECO:0000256" key="4">
    <source>
        <dbReference type="ARBA" id="ARBA00022840"/>
    </source>
</evidence>
<keyword evidence="3 5" id="KW-0547">Nucleotide-binding</keyword>
<evidence type="ECO:0000256" key="5">
    <source>
        <dbReference type="HAMAP-Rule" id="MF_00731"/>
    </source>
</evidence>
<dbReference type="InterPro" id="IPR010192">
    <property type="entry name" value="MenE"/>
</dbReference>
<comment type="function">
    <text evidence="5">Converts 2-succinylbenzoate (OSB) to 2-succinylbenzoyl-CoA (OSB-CoA).</text>
</comment>